<evidence type="ECO:0000313" key="6">
    <source>
        <dbReference type="EMBL" id="EGD46526.1"/>
    </source>
</evidence>
<dbReference type="Proteomes" id="UP000003860">
    <property type="component" value="Unassembled WGS sequence"/>
</dbReference>
<evidence type="ECO:0000313" key="7">
    <source>
        <dbReference type="Proteomes" id="UP000003860"/>
    </source>
</evidence>
<evidence type="ECO:0000259" key="5">
    <source>
        <dbReference type="SMART" id="SM00062"/>
    </source>
</evidence>
<dbReference type="GO" id="GO:0042597">
    <property type="term" value="C:periplasmic space"/>
    <property type="evidence" value="ECO:0007669"/>
    <property type="project" value="UniProtKB-SubCell"/>
</dbReference>
<dbReference type="PANTHER" id="PTHR30024">
    <property type="entry name" value="ALIPHATIC SULFONATES-BINDING PROTEIN-RELATED"/>
    <property type="match status" value="1"/>
</dbReference>
<name>F1TGG1_9FIRM</name>
<dbReference type="PANTHER" id="PTHR30024:SF47">
    <property type="entry name" value="TAURINE-BINDING PERIPLASMIC PROTEIN"/>
    <property type="match status" value="1"/>
</dbReference>
<keyword evidence="3 4" id="KW-0732">Signal</keyword>
<sequence length="314" mass="34963">MRNKLLFRILCAAMIVSVVFAACGCKKEKDLKGEEHLKIGLTPAVDAIPYIIARDKGIFNKFGLKVDMEVFKSAADRDAAFQSSNIDGVLCDMVAVCLYRNAGFDVKITGVTDGDFILLANKQSGIKNINEVKGHKVAISENTIIEYTLDKILSKNGIGINQVEKVPVPSIPIRLEMLQQNKVQLALLPEPFSSMAIKQGAIVLDSAYKNSIFSNVIAFKTATIKEKASVIKKMNEAYNDSVKYLKENSIEKYQNEVIKFIGYPEDMKGSIILPDYRKAGLPADSELKSTIEWGEREHLLNKKLKEKDLKEIIN</sequence>
<evidence type="ECO:0000256" key="2">
    <source>
        <dbReference type="ARBA" id="ARBA00010742"/>
    </source>
</evidence>
<feature type="signal peptide" evidence="4">
    <location>
        <begin position="1"/>
        <end position="21"/>
    </location>
</feature>
<accession>F1TGG1</accession>
<comment type="subcellular location">
    <subcellularLocation>
        <location evidence="1">Periplasm</location>
    </subcellularLocation>
</comment>
<dbReference type="STRING" id="588581.Cpap_0779"/>
<evidence type="ECO:0000256" key="3">
    <source>
        <dbReference type="ARBA" id="ARBA00022729"/>
    </source>
</evidence>
<dbReference type="eggNOG" id="COG0715">
    <property type="taxonomic scope" value="Bacteria"/>
</dbReference>
<dbReference type="PROSITE" id="PS51257">
    <property type="entry name" value="PROKAR_LIPOPROTEIN"/>
    <property type="match status" value="1"/>
</dbReference>
<reference evidence="6" key="1">
    <citation type="submission" date="2009-07" db="EMBL/GenBank/DDBJ databases">
        <authorList>
            <consortium name="US DOE Joint Genome Institute (JGI-PGF)"/>
            <person name="Lucas S."/>
            <person name="Copeland A."/>
            <person name="Lapidus A."/>
            <person name="Glavina del Rio T."/>
            <person name="Tice H."/>
            <person name="Bruce D."/>
            <person name="Goodwin L."/>
            <person name="Pitluck S."/>
            <person name="Larimer F."/>
            <person name="Land M.L."/>
            <person name="Mouttaki H."/>
            <person name="He Z."/>
            <person name="Zhou J."/>
            <person name="Hemme C.L."/>
        </authorList>
    </citation>
    <scope>NUCLEOTIDE SEQUENCE</scope>
    <source>
        <strain evidence="6">DSM 2782</strain>
    </source>
</reference>
<dbReference type="AlphaFoldDB" id="F1TGG1"/>
<gene>
    <name evidence="6" type="ORF">Cpap_0779</name>
</gene>
<dbReference type="SMART" id="SM00062">
    <property type="entry name" value="PBPb"/>
    <property type="match status" value="1"/>
</dbReference>
<proteinExistence type="inferred from homology"/>
<keyword evidence="6" id="KW-0449">Lipoprotein</keyword>
<organism evidence="6 7">
    <name type="scientific">Ruminiclostridium papyrosolvens DSM 2782</name>
    <dbReference type="NCBI Taxonomy" id="588581"/>
    <lineage>
        <taxon>Bacteria</taxon>
        <taxon>Bacillati</taxon>
        <taxon>Bacillota</taxon>
        <taxon>Clostridia</taxon>
        <taxon>Eubacteriales</taxon>
        <taxon>Oscillospiraceae</taxon>
        <taxon>Ruminiclostridium</taxon>
    </lineage>
</organism>
<reference evidence="6" key="2">
    <citation type="submission" date="2011-01" db="EMBL/GenBank/DDBJ databases">
        <title>The Non-contiguous Finished genome of Clostridium papyrosolvens.</title>
        <authorList>
            <person name="Lucas S."/>
            <person name="Copeland A."/>
            <person name="Lapidus A."/>
            <person name="Cheng J.-F."/>
            <person name="Goodwin L."/>
            <person name="Pitluck S."/>
            <person name="Misra M."/>
            <person name="Chertkov O."/>
            <person name="Detter J.C."/>
            <person name="Han C."/>
            <person name="Tapia R."/>
            <person name="Land M."/>
            <person name="Hauser L."/>
            <person name="Kyrpides N."/>
            <person name="Ivanova N."/>
            <person name="Pagani I."/>
            <person name="Mouttaki H."/>
            <person name="He Z."/>
            <person name="Zhou J."/>
            <person name="Hemme C.L."/>
            <person name="Woyke T."/>
        </authorList>
    </citation>
    <scope>NUCLEOTIDE SEQUENCE [LARGE SCALE GENOMIC DNA]</scope>
    <source>
        <strain evidence="6">DSM 2782</strain>
    </source>
</reference>
<comment type="caution">
    <text evidence="6">The sequence shown here is derived from an EMBL/GenBank/DDBJ whole genome shotgun (WGS) entry which is preliminary data.</text>
</comment>
<dbReference type="SUPFAM" id="SSF53850">
    <property type="entry name" value="Periplasmic binding protein-like II"/>
    <property type="match status" value="1"/>
</dbReference>
<protein>
    <submittedName>
        <fullName evidence="6">NlpA lipoprotein</fullName>
    </submittedName>
</protein>
<evidence type="ECO:0000256" key="1">
    <source>
        <dbReference type="ARBA" id="ARBA00004418"/>
    </source>
</evidence>
<dbReference type="EMBL" id="ACXX02000013">
    <property type="protein sequence ID" value="EGD46526.1"/>
    <property type="molecule type" value="Genomic_DNA"/>
</dbReference>
<comment type="similarity">
    <text evidence="2">Belongs to the bacterial solute-binding protein SsuA/TauA family.</text>
</comment>
<dbReference type="RefSeq" id="WP_004621249.1">
    <property type="nucleotide sequence ID" value="NZ_ACXX02000013.1"/>
</dbReference>
<keyword evidence="7" id="KW-1185">Reference proteome</keyword>
<dbReference type="Pfam" id="PF09084">
    <property type="entry name" value="NMT1"/>
    <property type="match status" value="1"/>
</dbReference>
<dbReference type="OrthoDB" id="9815602at2"/>
<feature type="chain" id="PRO_5003271354" evidence="4">
    <location>
        <begin position="22"/>
        <end position="314"/>
    </location>
</feature>
<evidence type="ECO:0000256" key="4">
    <source>
        <dbReference type="SAM" id="SignalP"/>
    </source>
</evidence>
<dbReference type="InterPro" id="IPR015168">
    <property type="entry name" value="SsuA/THI5"/>
</dbReference>
<dbReference type="Gene3D" id="3.40.190.10">
    <property type="entry name" value="Periplasmic binding protein-like II"/>
    <property type="match status" value="2"/>
</dbReference>
<dbReference type="InterPro" id="IPR001638">
    <property type="entry name" value="Solute-binding_3/MltF_N"/>
</dbReference>
<feature type="domain" description="Solute-binding protein family 3/N-terminal" evidence="5">
    <location>
        <begin position="36"/>
        <end position="257"/>
    </location>
</feature>